<organism evidence="3 4">
    <name type="scientific">Pontimonas salivibrio</name>
    <dbReference type="NCBI Taxonomy" id="1159327"/>
    <lineage>
        <taxon>Bacteria</taxon>
        <taxon>Bacillati</taxon>
        <taxon>Actinomycetota</taxon>
        <taxon>Actinomycetes</taxon>
        <taxon>Micrococcales</taxon>
        <taxon>Microbacteriaceae</taxon>
        <taxon>Pontimonas</taxon>
    </lineage>
</organism>
<dbReference type="InterPro" id="IPR050426">
    <property type="entry name" value="Glycosyltransferase_28"/>
</dbReference>
<dbReference type="CDD" id="cd03784">
    <property type="entry name" value="GT1_Gtf-like"/>
    <property type="match status" value="1"/>
</dbReference>
<dbReference type="PANTHER" id="PTHR48050">
    <property type="entry name" value="STEROL 3-BETA-GLUCOSYLTRANSFERASE"/>
    <property type="match status" value="1"/>
</dbReference>
<reference evidence="3 4" key="1">
    <citation type="submission" date="2018-02" db="EMBL/GenBank/DDBJ databases">
        <title>Complete genome of the streamlined marine actinobacterium Pontimonas salivibrio CL-TW6 adapted to coastal planktonic lifestype.</title>
        <authorList>
            <person name="Cho B.C."/>
            <person name="Hardies S.C."/>
            <person name="Jang G.I."/>
            <person name="Hwang C.Y."/>
        </authorList>
    </citation>
    <scope>NUCLEOTIDE SEQUENCE [LARGE SCALE GENOMIC DNA]</scope>
    <source>
        <strain evidence="3 4">CL-TW6</strain>
    </source>
</reference>
<keyword evidence="3" id="KW-0808">Transferase</keyword>
<keyword evidence="4" id="KW-1185">Reference proteome</keyword>
<dbReference type="SUPFAM" id="SSF53756">
    <property type="entry name" value="UDP-Glycosyltransferase/glycogen phosphorylase"/>
    <property type="match status" value="1"/>
</dbReference>
<dbReference type="Pfam" id="PF06722">
    <property type="entry name" value="EryCIII-like_C"/>
    <property type="match status" value="1"/>
</dbReference>
<evidence type="ECO:0000313" key="4">
    <source>
        <dbReference type="Proteomes" id="UP000243077"/>
    </source>
</evidence>
<sequence>MGGPNGAEGAPQRVMLIAWGSRGDIQPVAALATHLKHIGREVLVFATPPSTDLLESHGVPFVAAEESIAGFVEQLFGEVDLSDRSLSGLMKLAQFGRQYINSAEYVDLQRSDVKRAFEAAQEFNPDVLLVPNIVYGAYVAIAEALRVPVMTFDLLINHPTPDYPLFQMTVGRVPRWLNSSLHRFKGFLYPKMWRAKFSAAREIVGIDPTRYPDGTKYKIWPHDFPQVCAAPTTIFSQPTGWPKEKIVSGSWVLREDTAFDPPESLVSFLTKKPVYIGFGSMKSNAEFRQRLSTLAIGALYEAGTPGVLLGGWAGLSREALDTSTPRGEALYEWAQSNIYETHSCPHDWLFPQCSVIVHHGGAGTFAAALRSGRPSVVCAMQGDQPFHGSLTEARGLGRYLGIVGSPSVTEGTVGKAILDMKGNEAVNQKTAQVGGLVRAEDGVARTVDFIDTVVRNHSFPWPTSAQEVAK</sequence>
<dbReference type="InterPro" id="IPR010610">
    <property type="entry name" value="EryCIII-like_C"/>
</dbReference>
<dbReference type="Proteomes" id="UP000243077">
    <property type="component" value="Chromosome"/>
</dbReference>
<protein>
    <submittedName>
        <fullName evidence="3">UDP-glucoronosyl / UDP-glucosyl transferase</fullName>
    </submittedName>
</protein>
<dbReference type="KEGG" id="psai:C3B54_11863"/>
<dbReference type="GO" id="GO:0033072">
    <property type="term" value="P:vancomycin biosynthetic process"/>
    <property type="evidence" value="ECO:0007669"/>
    <property type="project" value="UniProtKB-ARBA"/>
</dbReference>
<dbReference type="FunFam" id="3.40.50.2000:FF:000009">
    <property type="entry name" value="Sterol 3-beta-glucosyltransferase UGT80A2"/>
    <property type="match status" value="1"/>
</dbReference>
<accession>A0A2L2BQ94</accession>
<dbReference type="GO" id="GO:0005975">
    <property type="term" value="P:carbohydrate metabolic process"/>
    <property type="evidence" value="ECO:0007669"/>
    <property type="project" value="InterPro"/>
</dbReference>
<feature type="domain" description="Erythromycin biosynthesis protein CIII-like C-terminal" evidence="2">
    <location>
        <begin position="341"/>
        <end position="433"/>
    </location>
</feature>
<proteinExistence type="predicted"/>
<dbReference type="GO" id="GO:0016758">
    <property type="term" value="F:hexosyltransferase activity"/>
    <property type="evidence" value="ECO:0007669"/>
    <property type="project" value="InterPro"/>
</dbReference>
<evidence type="ECO:0000259" key="1">
    <source>
        <dbReference type="Pfam" id="PF03033"/>
    </source>
</evidence>
<evidence type="ECO:0000259" key="2">
    <source>
        <dbReference type="Pfam" id="PF06722"/>
    </source>
</evidence>
<evidence type="ECO:0000313" key="3">
    <source>
        <dbReference type="EMBL" id="AVG23836.1"/>
    </source>
</evidence>
<dbReference type="AlphaFoldDB" id="A0A2L2BQ94"/>
<dbReference type="Pfam" id="PF03033">
    <property type="entry name" value="Glyco_transf_28"/>
    <property type="match status" value="1"/>
</dbReference>
<feature type="domain" description="Glycosyltransferase family 28 N-terminal" evidence="1">
    <location>
        <begin position="14"/>
        <end position="107"/>
    </location>
</feature>
<dbReference type="EMBL" id="CP026923">
    <property type="protein sequence ID" value="AVG23836.1"/>
    <property type="molecule type" value="Genomic_DNA"/>
</dbReference>
<dbReference type="GO" id="GO:0008194">
    <property type="term" value="F:UDP-glycosyltransferase activity"/>
    <property type="evidence" value="ECO:0007669"/>
    <property type="project" value="InterPro"/>
</dbReference>
<name>A0A2L2BQ94_9MICO</name>
<dbReference type="Gene3D" id="3.40.50.2000">
    <property type="entry name" value="Glycogen Phosphorylase B"/>
    <property type="match status" value="2"/>
</dbReference>
<dbReference type="PANTHER" id="PTHR48050:SF13">
    <property type="entry name" value="STEROL 3-BETA-GLUCOSYLTRANSFERASE UGT80A2"/>
    <property type="match status" value="1"/>
</dbReference>
<gene>
    <name evidence="3" type="ORF">C3B54_11863</name>
</gene>
<dbReference type="InterPro" id="IPR004276">
    <property type="entry name" value="GlycoTrans_28_N"/>
</dbReference>
<dbReference type="InterPro" id="IPR002213">
    <property type="entry name" value="UDP_glucos_trans"/>
</dbReference>